<evidence type="ECO:0000256" key="11">
    <source>
        <dbReference type="RuleBase" id="RU363032"/>
    </source>
</evidence>
<keyword evidence="7 11" id="KW-0812">Transmembrane</keyword>
<comment type="subcellular location">
    <subcellularLocation>
        <location evidence="12">Cell inner membrane</location>
        <topology evidence="12">Multi-pass membrane protein</topology>
    </subcellularLocation>
    <subcellularLocation>
        <location evidence="1 11">Cell membrane</location>
        <topology evidence="1 11">Multi-pass membrane protein</topology>
    </subcellularLocation>
</comment>
<evidence type="ECO:0000256" key="12">
    <source>
        <dbReference type="RuleBase" id="RU363056"/>
    </source>
</evidence>
<dbReference type="EMBL" id="PPCN01000001">
    <property type="protein sequence ID" value="POF34188.1"/>
    <property type="molecule type" value="Genomic_DNA"/>
</dbReference>
<gene>
    <name evidence="12" type="primary">ugpE</name>
    <name evidence="14" type="ORF">CLV41_101640</name>
</gene>
<dbReference type="AlphaFoldDB" id="A0A2S3V2M4"/>
<evidence type="ECO:0000259" key="13">
    <source>
        <dbReference type="PROSITE" id="PS50928"/>
    </source>
</evidence>
<dbReference type="Proteomes" id="UP000236959">
    <property type="component" value="Unassembled WGS sequence"/>
</dbReference>
<dbReference type="InterPro" id="IPR035906">
    <property type="entry name" value="MetI-like_sf"/>
</dbReference>
<evidence type="ECO:0000256" key="5">
    <source>
        <dbReference type="ARBA" id="ARBA00022448"/>
    </source>
</evidence>
<evidence type="ECO:0000256" key="10">
    <source>
        <dbReference type="ARBA" id="ARBA00037054"/>
    </source>
</evidence>
<keyword evidence="5 11" id="KW-0813">Transport</keyword>
<dbReference type="PANTHER" id="PTHR43744:SF8">
    <property type="entry name" value="SN-GLYCEROL-3-PHOSPHATE TRANSPORT SYSTEM PERMEASE PROTEIN UGPE"/>
    <property type="match status" value="1"/>
</dbReference>
<dbReference type="SUPFAM" id="SSF161098">
    <property type="entry name" value="MetI-like"/>
    <property type="match status" value="1"/>
</dbReference>
<evidence type="ECO:0000256" key="8">
    <source>
        <dbReference type="ARBA" id="ARBA00022989"/>
    </source>
</evidence>
<dbReference type="InterPro" id="IPR000515">
    <property type="entry name" value="MetI-like"/>
</dbReference>
<proteinExistence type="inferred from homology"/>
<name>A0A2S3V2M4_9HYPH</name>
<feature type="transmembrane region" description="Helical" evidence="11">
    <location>
        <begin position="109"/>
        <end position="130"/>
    </location>
</feature>
<keyword evidence="6 12" id="KW-1003">Cell membrane</keyword>
<evidence type="ECO:0000256" key="4">
    <source>
        <dbReference type="ARBA" id="ARBA00020515"/>
    </source>
</evidence>
<feature type="transmembrane region" description="Helical" evidence="11">
    <location>
        <begin position="9"/>
        <end position="28"/>
    </location>
</feature>
<feature type="transmembrane region" description="Helical" evidence="11">
    <location>
        <begin position="184"/>
        <end position="207"/>
    </location>
</feature>
<evidence type="ECO:0000256" key="3">
    <source>
        <dbReference type="ARBA" id="ARBA00011557"/>
    </source>
</evidence>
<feature type="transmembrane region" description="Helical" evidence="11">
    <location>
        <begin position="142"/>
        <end position="163"/>
    </location>
</feature>
<evidence type="ECO:0000313" key="14">
    <source>
        <dbReference type="EMBL" id="POF34188.1"/>
    </source>
</evidence>
<dbReference type="PROSITE" id="PS50928">
    <property type="entry name" value="ABC_TM1"/>
    <property type="match status" value="1"/>
</dbReference>
<dbReference type="Pfam" id="PF00528">
    <property type="entry name" value="BPD_transp_1"/>
    <property type="match status" value="1"/>
</dbReference>
<keyword evidence="9 11" id="KW-0472">Membrane</keyword>
<evidence type="ECO:0000256" key="6">
    <source>
        <dbReference type="ARBA" id="ARBA00022475"/>
    </source>
</evidence>
<evidence type="ECO:0000256" key="2">
    <source>
        <dbReference type="ARBA" id="ARBA00009306"/>
    </source>
</evidence>
<protein>
    <recommendedName>
        <fullName evidence="4 12">sn-glycerol-3-phosphate transport system permease protein UgpE</fullName>
    </recommendedName>
</protein>
<evidence type="ECO:0000313" key="15">
    <source>
        <dbReference type="Proteomes" id="UP000236959"/>
    </source>
</evidence>
<comment type="similarity">
    <text evidence="2 11">Belongs to the binding-protein-dependent transport system permease family.</text>
</comment>
<dbReference type="Gene3D" id="1.10.3720.10">
    <property type="entry name" value="MetI-like"/>
    <property type="match status" value="1"/>
</dbReference>
<dbReference type="RefSeq" id="WP_103220800.1">
    <property type="nucleotide sequence ID" value="NZ_PPCN01000001.1"/>
</dbReference>
<keyword evidence="8 11" id="KW-1133">Transmembrane helix</keyword>
<reference evidence="14 15" key="1">
    <citation type="submission" date="2018-01" db="EMBL/GenBank/DDBJ databases">
        <title>Genomic Encyclopedia of Archaeal and Bacterial Type Strains, Phase II (KMG-II): from individual species to whole genera.</title>
        <authorList>
            <person name="Goeker M."/>
        </authorList>
    </citation>
    <scope>NUCLEOTIDE SEQUENCE [LARGE SCALE GENOMIC DNA]</scope>
    <source>
        <strain evidence="14 15">DSM 17023</strain>
    </source>
</reference>
<comment type="subunit">
    <text evidence="3 12">The complex is composed of two ATP-binding proteins (UgpC), two transmembrane proteins (UgpA and UgpE) and a solute-binding protein (UgpB).</text>
</comment>
<dbReference type="NCBIfam" id="NF008210">
    <property type="entry name" value="PRK10973.1"/>
    <property type="match status" value="1"/>
</dbReference>
<evidence type="ECO:0000256" key="7">
    <source>
        <dbReference type="ARBA" id="ARBA00022692"/>
    </source>
</evidence>
<dbReference type="GO" id="GO:0005886">
    <property type="term" value="C:plasma membrane"/>
    <property type="evidence" value="ECO:0007669"/>
    <property type="project" value="UniProtKB-SubCell"/>
</dbReference>
<comment type="function">
    <text evidence="10 12">Part of the ABC transporter complex UgpBAEC involved in sn-glycerol-3-phosphate (G3P) import. Probably responsible for the translocation of the substrate across the membrane.</text>
</comment>
<feature type="domain" description="ABC transmembrane type-1" evidence="13">
    <location>
        <begin position="74"/>
        <end position="267"/>
    </location>
</feature>
<evidence type="ECO:0000256" key="1">
    <source>
        <dbReference type="ARBA" id="ARBA00004651"/>
    </source>
</evidence>
<feature type="transmembrane region" description="Helical" evidence="11">
    <location>
        <begin position="78"/>
        <end position="102"/>
    </location>
</feature>
<dbReference type="PANTHER" id="PTHR43744">
    <property type="entry name" value="ABC TRANSPORTER PERMEASE PROTEIN MG189-RELATED-RELATED"/>
    <property type="match status" value="1"/>
</dbReference>
<dbReference type="GO" id="GO:0055085">
    <property type="term" value="P:transmembrane transport"/>
    <property type="evidence" value="ECO:0007669"/>
    <property type="project" value="InterPro"/>
</dbReference>
<evidence type="ECO:0000256" key="9">
    <source>
        <dbReference type="ARBA" id="ARBA00023136"/>
    </source>
</evidence>
<sequence length="280" mass="31262">MKRLQISDHIILLAGVFFMVTPVVLAFLTSTHDAVTIYRTGLQYSIGDQGLSAYGTVLTRAGGFTKEVNGMVMLKNSLILGFGFAIGKIVISMLAAYAIVYFRFPMASFCFWVIFCTLLLPLEVRILPSYEIVQKLGMVNTYSGLIVPLIASATGTFFFRQFFLSVPDELLEAARIDGAGPWKFFIDILVPISKTMIAAIFIIMFVYGWNQYLWPTLITTDESFFTLVRGIKQILQVWVGAQIPDYDQAMALAILAMLPPVVIVVVFQSWFIKGLVESDK</sequence>
<accession>A0A2S3V2M4</accession>
<dbReference type="OrthoDB" id="9815445at2"/>
<comment type="caution">
    <text evidence="14">The sequence shown here is derived from an EMBL/GenBank/DDBJ whole genome shotgun (WGS) entry which is preliminary data.</text>
</comment>
<keyword evidence="15" id="KW-1185">Reference proteome</keyword>
<dbReference type="CDD" id="cd06261">
    <property type="entry name" value="TM_PBP2"/>
    <property type="match status" value="1"/>
</dbReference>
<organism evidence="14 15">
    <name type="scientific">Roseibium marinum</name>
    <dbReference type="NCBI Taxonomy" id="281252"/>
    <lineage>
        <taxon>Bacteria</taxon>
        <taxon>Pseudomonadati</taxon>
        <taxon>Pseudomonadota</taxon>
        <taxon>Alphaproteobacteria</taxon>
        <taxon>Hyphomicrobiales</taxon>
        <taxon>Stappiaceae</taxon>
        <taxon>Roseibium</taxon>
    </lineage>
</organism>
<feature type="transmembrane region" description="Helical" evidence="11">
    <location>
        <begin position="249"/>
        <end position="272"/>
    </location>
</feature>
<keyword evidence="12" id="KW-0997">Cell inner membrane</keyword>